<proteinExistence type="predicted"/>
<dbReference type="Proteomes" id="UP000199643">
    <property type="component" value="Unassembled WGS sequence"/>
</dbReference>
<sequence length="87" mass="10118">MSQDASQRNKTPQQWAFVKYDALGRSIMTGNYIYKETSADAAIVPDRSKREWLQSYSDTLKIIWEKRNVNDILTGYTNKSIPRLTLM</sequence>
<keyword evidence="2" id="KW-1185">Reference proteome</keyword>
<organism evidence="1 2">
    <name type="scientific">Pedobacter terrae</name>
    <dbReference type="NCBI Taxonomy" id="405671"/>
    <lineage>
        <taxon>Bacteria</taxon>
        <taxon>Pseudomonadati</taxon>
        <taxon>Bacteroidota</taxon>
        <taxon>Sphingobacteriia</taxon>
        <taxon>Sphingobacteriales</taxon>
        <taxon>Sphingobacteriaceae</taxon>
        <taxon>Pedobacter</taxon>
    </lineage>
</organism>
<dbReference type="STRING" id="405671.SAMN05421827_1256"/>
<dbReference type="AlphaFoldDB" id="A0A1G8CIC1"/>
<dbReference type="OrthoDB" id="1191296at2"/>
<gene>
    <name evidence="1" type="ORF">SAMN05421827_1256</name>
</gene>
<name>A0A1G8CIC1_9SPHI</name>
<protein>
    <submittedName>
        <fullName evidence="1">Uncharacterized protein</fullName>
    </submittedName>
</protein>
<accession>A0A1G8CIC1</accession>
<dbReference type="EMBL" id="FNCH01000025">
    <property type="protein sequence ID" value="SDH45119.1"/>
    <property type="molecule type" value="Genomic_DNA"/>
</dbReference>
<evidence type="ECO:0000313" key="1">
    <source>
        <dbReference type="EMBL" id="SDH45119.1"/>
    </source>
</evidence>
<reference evidence="2" key="1">
    <citation type="submission" date="2016-10" db="EMBL/GenBank/DDBJ databases">
        <authorList>
            <person name="Varghese N."/>
            <person name="Submissions S."/>
        </authorList>
    </citation>
    <scope>NUCLEOTIDE SEQUENCE [LARGE SCALE GENOMIC DNA]</scope>
    <source>
        <strain evidence="2">DSM 17933</strain>
    </source>
</reference>
<dbReference type="RefSeq" id="WP_090503725.1">
    <property type="nucleotide sequence ID" value="NZ_FNCH01000025.1"/>
</dbReference>
<evidence type="ECO:0000313" key="2">
    <source>
        <dbReference type="Proteomes" id="UP000199643"/>
    </source>
</evidence>